<dbReference type="EMBL" id="REGN01005562">
    <property type="protein sequence ID" value="RNA12907.1"/>
    <property type="molecule type" value="Genomic_DNA"/>
</dbReference>
<organism evidence="1 2">
    <name type="scientific">Brachionus plicatilis</name>
    <name type="common">Marine rotifer</name>
    <name type="synonym">Brachionus muelleri</name>
    <dbReference type="NCBI Taxonomy" id="10195"/>
    <lineage>
        <taxon>Eukaryota</taxon>
        <taxon>Metazoa</taxon>
        <taxon>Spiralia</taxon>
        <taxon>Gnathifera</taxon>
        <taxon>Rotifera</taxon>
        <taxon>Eurotatoria</taxon>
        <taxon>Monogononta</taxon>
        <taxon>Pseudotrocha</taxon>
        <taxon>Ploima</taxon>
        <taxon>Brachionidae</taxon>
        <taxon>Brachionus</taxon>
    </lineage>
</organism>
<proteinExistence type="predicted"/>
<gene>
    <name evidence="1" type="ORF">BpHYR1_041928</name>
</gene>
<evidence type="ECO:0000313" key="2">
    <source>
        <dbReference type="Proteomes" id="UP000276133"/>
    </source>
</evidence>
<protein>
    <submittedName>
        <fullName evidence="1">Uncharacterized protein</fullName>
    </submittedName>
</protein>
<keyword evidence="2" id="KW-1185">Reference proteome</keyword>
<evidence type="ECO:0000313" key="1">
    <source>
        <dbReference type="EMBL" id="RNA12907.1"/>
    </source>
</evidence>
<dbReference type="AlphaFoldDB" id="A0A3M7QNA6"/>
<dbReference type="Proteomes" id="UP000276133">
    <property type="component" value="Unassembled WGS sequence"/>
</dbReference>
<name>A0A3M7QNA6_BRAPC</name>
<sequence>MIRKKKSIMNLNTKLKRLFDGVPGVVICGNGLRQEYAMKSWNQIRKMVWKNQIMVTDIHGLYDVQLNFHLQCLHTQQRAEFTPSEIHALLGSISPLKSEVTVNSVAIPLFVQVT</sequence>
<reference evidence="1 2" key="1">
    <citation type="journal article" date="2018" name="Sci. Rep.">
        <title>Genomic signatures of local adaptation to the degree of environmental predictability in rotifers.</title>
        <authorList>
            <person name="Franch-Gras L."/>
            <person name="Hahn C."/>
            <person name="Garcia-Roger E.M."/>
            <person name="Carmona M.J."/>
            <person name="Serra M."/>
            <person name="Gomez A."/>
        </authorList>
    </citation>
    <scope>NUCLEOTIDE SEQUENCE [LARGE SCALE GENOMIC DNA]</scope>
    <source>
        <strain evidence="1">HYR1</strain>
    </source>
</reference>
<comment type="caution">
    <text evidence="1">The sequence shown here is derived from an EMBL/GenBank/DDBJ whole genome shotgun (WGS) entry which is preliminary data.</text>
</comment>
<accession>A0A3M7QNA6</accession>